<dbReference type="Gramene" id="PGSC0003DMT400049609">
    <property type="protein sequence ID" value="PGSC0003DMT400049609"/>
    <property type="gene ID" value="PGSC0003DMG400019273"/>
</dbReference>
<dbReference type="FunCoup" id="M1BP15">
    <property type="interactions" value="1624"/>
</dbReference>
<name>M1BP15_SOLTU</name>
<dbReference type="PANTHER" id="PTHR33625">
    <property type="entry name" value="OS08G0179900 PROTEIN"/>
    <property type="match status" value="1"/>
</dbReference>
<feature type="region of interest" description="Disordered" evidence="1">
    <location>
        <begin position="371"/>
        <end position="403"/>
    </location>
</feature>
<feature type="transmembrane region" description="Helical" evidence="2">
    <location>
        <begin position="462"/>
        <end position="479"/>
    </location>
</feature>
<reference evidence="3" key="2">
    <citation type="submission" date="2015-06" db="UniProtKB">
        <authorList>
            <consortium name="EnsemblPlants"/>
        </authorList>
    </citation>
    <scope>IDENTIFICATION</scope>
    <source>
        <strain evidence="3">DM1-3 516 R44</strain>
    </source>
</reference>
<keyword evidence="2" id="KW-1133">Transmembrane helix</keyword>
<dbReference type="PaxDb" id="4113-PGSC0003DMT400049609"/>
<evidence type="ECO:0000313" key="4">
    <source>
        <dbReference type="Proteomes" id="UP000011115"/>
    </source>
</evidence>
<sequence length="483" mass="52137">MSIHDLLKSKGLPAGLLPKEVKSYNLSDSGLLEVFLDGPCLAKFDTMALYDSVFRANLTYGSLGGVEGFSQQELFVWLPVKGIVVDNPLSGLILFDIGLAHKQLSLSLFEDPPNCKPHESLFSPKLIRNRSLLVAEGLRHSSNSNRQLRKLWVAVEHSEQRRRSPEQPLRTADSARGFRWGTAEHPVYAAARNVARPVSISGISSTSEDVKSAMVTASHGGSSDVSYVPKMVSDFDDWEMAGGEEEMMVNPGEPLPRLVFGGAPSLQEATEATSDLKDALVYLSGSANGYGGSCISGSSSSPVSKACVVSETIVTKSVPKHAVQAYRVLSEIPAAQNVVASIACDPNVWNAVLQNPALQDFLESQRSSEKCASFPDSDQEKDESVADTASFSESSPWKPFSESKAEESKSGNFFTSFLQNVTQTVVDMMDSLSDFFNNLFGGNKFFVDADGSAKFGAVEKTLGASFMALAVMVMMVVVSKRSH</sequence>
<evidence type="ECO:0000256" key="1">
    <source>
        <dbReference type="SAM" id="MobiDB-lite"/>
    </source>
</evidence>
<dbReference type="EnsemblPlants" id="PGSC0003DMT400049609">
    <property type="protein sequence ID" value="PGSC0003DMT400049609"/>
    <property type="gene ID" value="PGSC0003DMG400019273"/>
</dbReference>
<gene>
    <name evidence="3" type="primary">LOC102580459</name>
</gene>
<protein>
    <submittedName>
        <fullName evidence="3">Uncharacterized protein</fullName>
    </submittedName>
</protein>
<dbReference type="InParanoid" id="M1BP15"/>
<dbReference type="ExpressionAtlas" id="M1BP15">
    <property type="expression patterns" value="baseline"/>
</dbReference>
<dbReference type="eggNOG" id="ENOG502RZDK">
    <property type="taxonomic scope" value="Eukaryota"/>
</dbReference>
<keyword evidence="2" id="KW-0812">Transmembrane</keyword>
<reference evidence="4" key="1">
    <citation type="journal article" date="2011" name="Nature">
        <title>Genome sequence and analysis of the tuber crop potato.</title>
        <authorList>
            <consortium name="The Potato Genome Sequencing Consortium"/>
        </authorList>
    </citation>
    <scope>NUCLEOTIDE SEQUENCE [LARGE SCALE GENOMIC DNA]</scope>
    <source>
        <strain evidence="4">cv. DM1-3 516 R44</strain>
    </source>
</reference>
<evidence type="ECO:0000313" key="3">
    <source>
        <dbReference type="EnsemblPlants" id="PGSC0003DMT400049609"/>
    </source>
</evidence>
<dbReference type="STRING" id="4113.M1BP15"/>
<dbReference type="InterPro" id="IPR007493">
    <property type="entry name" value="DUF538"/>
</dbReference>
<proteinExistence type="predicted"/>
<dbReference type="Gene3D" id="2.30.240.10">
    <property type="entry name" value="At5g01610-like"/>
    <property type="match status" value="1"/>
</dbReference>
<dbReference type="Proteomes" id="UP000011115">
    <property type="component" value="Unassembled WGS sequence"/>
</dbReference>
<organism evidence="3 4">
    <name type="scientific">Solanum tuberosum</name>
    <name type="common">Potato</name>
    <dbReference type="NCBI Taxonomy" id="4113"/>
    <lineage>
        <taxon>Eukaryota</taxon>
        <taxon>Viridiplantae</taxon>
        <taxon>Streptophyta</taxon>
        <taxon>Embryophyta</taxon>
        <taxon>Tracheophyta</taxon>
        <taxon>Spermatophyta</taxon>
        <taxon>Magnoliopsida</taxon>
        <taxon>eudicotyledons</taxon>
        <taxon>Gunneridae</taxon>
        <taxon>Pentapetalae</taxon>
        <taxon>asterids</taxon>
        <taxon>lamiids</taxon>
        <taxon>Solanales</taxon>
        <taxon>Solanaceae</taxon>
        <taxon>Solanoideae</taxon>
        <taxon>Solaneae</taxon>
        <taxon>Solanum</taxon>
    </lineage>
</organism>
<keyword evidence="4" id="KW-1185">Reference proteome</keyword>
<dbReference type="HOGENOM" id="CLU_565516_0_0_1"/>
<evidence type="ECO:0000256" key="2">
    <source>
        <dbReference type="SAM" id="Phobius"/>
    </source>
</evidence>
<dbReference type="SUPFAM" id="SSF141562">
    <property type="entry name" value="At5g01610-like"/>
    <property type="match status" value="1"/>
</dbReference>
<dbReference type="PANTHER" id="PTHR33625:SF4">
    <property type="entry name" value="OS08G0179900 PROTEIN"/>
    <property type="match status" value="1"/>
</dbReference>
<accession>M1BP15</accession>
<keyword evidence="2" id="KW-0472">Membrane</keyword>
<dbReference type="InterPro" id="IPR036758">
    <property type="entry name" value="At5g01610-like"/>
</dbReference>
<dbReference type="OrthoDB" id="766568at2759"/>
<dbReference type="Pfam" id="PF04398">
    <property type="entry name" value="DUF538"/>
    <property type="match status" value="1"/>
</dbReference>
<dbReference type="AlphaFoldDB" id="M1BP15"/>